<dbReference type="Gene3D" id="3.90.79.10">
    <property type="entry name" value="Nucleoside Triphosphate Pyrophosphohydrolase"/>
    <property type="match status" value="1"/>
</dbReference>
<organism evidence="5 6">
    <name type="scientific">Pseudovibrio japonicus</name>
    <dbReference type="NCBI Taxonomy" id="366534"/>
    <lineage>
        <taxon>Bacteria</taxon>
        <taxon>Pseudomonadati</taxon>
        <taxon>Pseudomonadota</taxon>
        <taxon>Alphaproteobacteria</taxon>
        <taxon>Hyphomicrobiales</taxon>
        <taxon>Stappiaceae</taxon>
        <taxon>Pseudovibrio</taxon>
    </lineage>
</organism>
<dbReference type="PRINTS" id="PR00502">
    <property type="entry name" value="NUDIXFAMILY"/>
</dbReference>
<dbReference type="InterPro" id="IPR015797">
    <property type="entry name" value="NUDIX_hydrolase-like_dom_sf"/>
</dbReference>
<evidence type="ECO:0000259" key="4">
    <source>
        <dbReference type="PROSITE" id="PS51462"/>
    </source>
</evidence>
<sequence length="156" mass="17308">MAGLKTRIINRLVQSAALVTRGMTLGARVAAFDDENRVLLVRHQYLPGWYFPGGGVDAGETMAEAARRELSEETGYGCGPEVTLLSMHLNRVGTGRDHVGFFKVRLTEQDPNWKRPAMEIADLQLFALDALPDDVTPATARRLRELAGEVQPDPYW</sequence>
<name>A0ABQ3E966_9HYPH</name>
<evidence type="ECO:0000256" key="2">
    <source>
        <dbReference type="ARBA" id="ARBA00022801"/>
    </source>
</evidence>
<comment type="similarity">
    <text evidence="3">Belongs to the Nudix hydrolase family.</text>
</comment>
<dbReference type="PROSITE" id="PS51462">
    <property type="entry name" value="NUDIX"/>
    <property type="match status" value="1"/>
</dbReference>
<dbReference type="InterPro" id="IPR020476">
    <property type="entry name" value="Nudix_hydrolase"/>
</dbReference>
<gene>
    <name evidence="5" type="ORF">GCM10007094_18190</name>
</gene>
<dbReference type="CDD" id="cd04680">
    <property type="entry name" value="NUDIX_Hydrolase"/>
    <property type="match status" value="1"/>
</dbReference>
<dbReference type="PROSITE" id="PS00893">
    <property type="entry name" value="NUDIX_BOX"/>
    <property type="match status" value="1"/>
</dbReference>
<protein>
    <submittedName>
        <fullName evidence="5">DNA mismatch repair protein MutT</fullName>
    </submittedName>
</protein>
<keyword evidence="2 3" id="KW-0378">Hydrolase</keyword>
<reference evidence="6" key="1">
    <citation type="journal article" date="2019" name="Int. J. Syst. Evol. Microbiol.">
        <title>The Global Catalogue of Microorganisms (GCM) 10K type strain sequencing project: providing services to taxonomists for standard genome sequencing and annotation.</title>
        <authorList>
            <consortium name="The Broad Institute Genomics Platform"/>
            <consortium name="The Broad Institute Genome Sequencing Center for Infectious Disease"/>
            <person name="Wu L."/>
            <person name="Ma J."/>
        </authorList>
    </citation>
    <scope>NUCLEOTIDE SEQUENCE [LARGE SCALE GENOMIC DNA]</scope>
    <source>
        <strain evidence="6">KCTC 12861</strain>
    </source>
</reference>
<evidence type="ECO:0000256" key="1">
    <source>
        <dbReference type="ARBA" id="ARBA00001946"/>
    </source>
</evidence>
<evidence type="ECO:0000313" key="6">
    <source>
        <dbReference type="Proteomes" id="UP000637980"/>
    </source>
</evidence>
<dbReference type="Pfam" id="PF00293">
    <property type="entry name" value="NUDIX"/>
    <property type="match status" value="1"/>
</dbReference>
<keyword evidence="6" id="KW-1185">Reference proteome</keyword>
<evidence type="ECO:0000313" key="5">
    <source>
        <dbReference type="EMBL" id="GHB30142.1"/>
    </source>
</evidence>
<accession>A0ABQ3E966</accession>
<dbReference type="PANTHER" id="PTHR43046:SF14">
    <property type="entry name" value="MUTT_NUDIX FAMILY PROTEIN"/>
    <property type="match status" value="1"/>
</dbReference>
<proteinExistence type="inferred from homology"/>
<evidence type="ECO:0000256" key="3">
    <source>
        <dbReference type="RuleBase" id="RU003476"/>
    </source>
</evidence>
<dbReference type="RefSeq" id="WP_244649647.1">
    <property type="nucleotide sequence ID" value="NZ_BMXE01000003.1"/>
</dbReference>
<comment type="caution">
    <text evidence="5">The sequence shown here is derived from an EMBL/GenBank/DDBJ whole genome shotgun (WGS) entry which is preliminary data.</text>
</comment>
<dbReference type="InterPro" id="IPR000086">
    <property type="entry name" value="NUDIX_hydrolase_dom"/>
</dbReference>
<comment type="cofactor">
    <cofactor evidence="1">
        <name>Mg(2+)</name>
        <dbReference type="ChEBI" id="CHEBI:18420"/>
    </cofactor>
</comment>
<dbReference type="SUPFAM" id="SSF55811">
    <property type="entry name" value="Nudix"/>
    <property type="match status" value="1"/>
</dbReference>
<feature type="domain" description="Nudix hydrolase" evidence="4">
    <location>
        <begin position="22"/>
        <end position="148"/>
    </location>
</feature>
<dbReference type="EMBL" id="BMXE01000003">
    <property type="protein sequence ID" value="GHB30142.1"/>
    <property type="molecule type" value="Genomic_DNA"/>
</dbReference>
<dbReference type="PANTHER" id="PTHR43046">
    <property type="entry name" value="GDP-MANNOSE MANNOSYL HYDROLASE"/>
    <property type="match status" value="1"/>
</dbReference>
<dbReference type="Proteomes" id="UP000637980">
    <property type="component" value="Unassembled WGS sequence"/>
</dbReference>
<dbReference type="InterPro" id="IPR020084">
    <property type="entry name" value="NUDIX_hydrolase_CS"/>
</dbReference>